<gene>
    <name evidence="1" type="ORF">DPMN_071723</name>
</gene>
<proteinExistence type="predicted"/>
<accession>A0A9D3Z797</accession>
<name>A0A9D3Z797_DREPO</name>
<dbReference type="Proteomes" id="UP000828390">
    <property type="component" value="Unassembled WGS sequence"/>
</dbReference>
<evidence type="ECO:0000313" key="1">
    <source>
        <dbReference type="EMBL" id="KAH3712046.1"/>
    </source>
</evidence>
<dbReference type="AlphaFoldDB" id="A0A9D3Z797"/>
<dbReference type="EMBL" id="JAIWYP010000014">
    <property type="protein sequence ID" value="KAH3712046.1"/>
    <property type="molecule type" value="Genomic_DNA"/>
</dbReference>
<organism evidence="1 2">
    <name type="scientific">Dreissena polymorpha</name>
    <name type="common">Zebra mussel</name>
    <name type="synonym">Mytilus polymorpha</name>
    <dbReference type="NCBI Taxonomy" id="45954"/>
    <lineage>
        <taxon>Eukaryota</taxon>
        <taxon>Metazoa</taxon>
        <taxon>Spiralia</taxon>
        <taxon>Lophotrochozoa</taxon>
        <taxon>Mollusca</taxon>
        <taxon>Bivalvia</taxon>
        <taxon>Autobranchia</taxon>
        <taxon>Heteroconchia</taxon>
        <taxon>Euheterodonta</taxon>
        <taxon>Imparidentia</taxon>
        <taxon>Neoheterodontei</taxon>
        <taxon>Myida</taxon>
        <taxon>Dreissenoidea</taxon>
        <taxon>Dreissenidae</taxon>
        <taxon>Dreissena</taxon>
    </lineage>
</organism>
<keyword evidence="2" id="KW-1185">Reference proteome</keyword>
<protein>
    <submittedName>
        <fullName evidence="1">Uncharacterized protein</fullName>
    </submittedName>
</protein>
<comment type="caution">
    <text evidence="1">The sequence shown here is derived from an EMBL/GenBank/DDBJ whole genome shotgun (WGS) entry which is preliminary data.</text>
</comment>
<reference evidence="1" key="1">
    <citation type="journal article" date="2019" name="bioRxiv">
        <title>The Genome of the Zebra Mussel, Dreissena polymorpha: A Resource for Invasive Species Research.</title>
        <authorList>
            <person name="McCartney M.A."/>
            <person name="Auch B."/>
            <person name="Kono T."/>
            <person name="Mallez S."/>
            <person name="Zhang Y."/>
            <person name="Obille A."/>
            <person name="Becker A."/>
            <person name="Abrahante J.E."/>
            <person name="Garbe J."/>
            <person name="Badalamenti J.P."/>
            <person name="Herman A."/>
            <person name="Mangelson H."/>
            <person name="Liachko I."/>
            <person name="Sullivan S."/>
            <person name="Sone E.D."/>
            <person name="Koren S."/>
            <person name="Silverstein K.A.T."/>
            <person name="Beckman K.B."/>
            <person name="Gohl D.M."/>
        </authorList>
    </citation>
    <scope>NUCLEOTIDE SEQUENCE</scope>
    <source>
        <strain evidence="1">Duluth1</strain>
        <tissue evidence="1">Whole animal</tissue>
    </source>
</reference>
<evidence type="ECO:0000313" key="2">
    <source>
        <dbReference type="Proteomes" id="UP000828390"/>
    </source>
</evidence>
<reference evidence="1" key="2">
    <citation type="submission" date="2020-11" db="EMBL/GenBank/DDBJ databases">
        <authorList>
            <person name="McCartney M.A."/>
            <person name="Auch B."/>
            <person name="Kono T."/>
            <person name="Mallez S."/>
            <person name="Becker A."/>
            <person name="Gohl D.M."/>
            <person name="Silverstein K.A.T."/>
            <person name="Koren S."/>
            <person name="Bechman K.B."/>
            <person name="Herman A."/>
            <person name="Abrahante J.E."/>
            <person name="Garbe J."/>
        </authorList>
    </citation>
    <scope>NUCLEOTIDE SEQUENCE</scope>
    <source>
        <strain evidence="1">Duluth1</strain>
        <tissue evidence="1">Whole animal</tissue>
    </source>
</reference>
<sequence>MADVLRSDLLQKIQTSCKYSLYIVFKGRQCPGNERTHKTIQFLVQEASSPAEIPVVLENTLLHQLTSLSLMFTLEKGYLLAELYKIDKEQGFHTSKLAHAMKYFTKLAGTDFEVHQVLF</sequence>